<dbReference type="Proteomes" id="UP000235081">
    <property type="component" value="Unassembled WGS sequence"/>
</dbReference>
<organism evidence="1 2">
    <name type="scientific">Fischerella thermalis CCMEE 5318</name>
    <dbReference type="NCBI Taxonomy" id="2019666"/>
    <lineage>
        <taxon>Bacteria</taxon>
        <taxon>Bacillati</taxon>
        <taxon>Cyanobacteriota</taxon>
        <taxon>Cyanophyceae</taxon>
        <taxon>Nostocales</taxon>
        <taxon>Hapalosiphonaceae</taxon>
        <taxon>Fischerella</taxon>
    </lineage>
</organism>
<dbReference type="AlphaFoldDB" id="A0A2N6L6B8"/>
<name>A0A2N6L6B8_9CYAN</name>
<reference evidence="1 2" key="1">
    <citation type="submission" date="2017-07" db="EMBL/GenBank/DDBJ databases">
        <title>Genomes of Fischerella (Mastigocladus) sp. strains.</title>
        <authorList>
            <person name="Miller S.R."/>
        </authorList>
    </citation>
    <scope>NUCLEOTIDE SEQUENCE [LARGE SCALE GENOMIC DNA]</scope>
    <source>
        <strain evidence="1 2">CCMEE 5318</strain>
    </source>
</reference>
<comment type="caution">
    <text evidence="1">The sequence shown here is derived from an EMBL/GenBank/DDBJ whole genome shotgun (WGS) entry which is preliminary data.</text>
</comment>
<sequence>MLKSGVYAVFEYETMSLMTLKIKKLRKDSTNTILFDSEGLLASINRLFFHFLKKADGRRQKEYCPLPFLIKIL</sequence>
<proteinExistence type="predicted"/>
<evidence type="ECO:0000313" key="1">
    <source>
        <dbReference type="EMBL" id="PMB17476.1"/>
    </source>
</evidence>
<evidence type="ECO:0000313" key="2">
    <source>
        <dbReference type="Proteomes" id="UP000235081"/>
    </source>
</evidence>
<dbReference type="EMBL" id="NMQE01000807">
    <property type="protein sequence ID" value="PMB17476.1"/>
    <property type="molecule type" value="Genomic_DNA"/>
</dbReference>
<accession>A0A2N6L6B8</accession>
<protein>
    <submittedName>
        <fullName evidence="1">Uncharacterized protein</fullName>
    </submittedName>
</protein>
<gene>
    <name evidence="1" type="ORF">CEN46_23460</name>
</gene>